<dbReference type="InterPro" id="IPR006659">
    <property type="entry name" value="Arsenate_reductase"/>
</dbReference>
<protein>
    <recommendedName>
        <fullName evidence="4">Arsenate reductase</fullName>
        <ecNumber evidence="4">1.20.4.1</ecNumber>
    </recommendedName>
</protein>
<reference evidence="5" key="2">
    <citation type="submission" date="2020-09" db="EMBL/GenBank/DDBJ databases">
        <authorList>
            <person name="Sun Q."/>
            <person name="Zhou Y."/>
        </authorList>
    </citation>
    <scope>NUCLEOTIDE SEQUENCE</scope>
    <source>
        <strain evidence="5">CGMCC 1.7086</strain>
    </source>
</reference>
<comment type="catalytic activity">
    <reaction evidence="4">
        <text>[glutaredoxin]-dithiol + arsenate + glutathione + H(+) = glutathionyl-S-S-[glutaredoxin] + arsenite + H2O</text>
        <dbReference type="Rhea" id="RHEA:22016"/>
        <dbReference type="Rhea" id="RHEA-COMP:10729"/>
        <dbReference type="Rhea" id="RHEA-COMP:17668"/>
        <dbReference type="ChEBI" id="CHEBI:15377"/>
        <dbReference type="ChEBI" id="CHEBI:15378"/>
        <dbReference type="ChEBI" id="CHEBI:29242"/>
        <dbReference type="ChEBI" id="CHEBI:29950"/>
        <dbReference type="ChEBI" id="CHEBI:48597"/>
        <dbReference type="ChEBI" id="CHEBI:57925"/>
        <dbReference type="ChEBI" id="CHEBI:146199"/>
        <dbReference type="EC" id="1.20.4.1"/>
    </reaction>
</comment>
<dbReference type="GO" id="GO:0008794">
    <property type="term" value="F:arsenate reductase (glutaredoxin) activity"/>
    <property type="evidence" value="ECO:0007669"/>
    <property type="project" value="UniProtKB-UniRule"/>
</dbReference>
<gene>
    <name evidence="5" type="ORF">GCM10010982_33040</name>
</gene>
<dbReference type="CDD" id="cd03034">
    <property type="entry name" value="ArsC_ArsC"/>
    <property type="match status" value="1"/>
</dbReference>
<dbReference type="AlphaFoldDB" id="A0A918DN05"/>
<accession>A0A918DN05</accession>
<dbReference type="InterPro" id="IPR006660">
    <property type="entry name" value="Arsenate_reductase-like"/>
</dbReference>
<evidence type="ECO:0000256" key="2">
    <source>
        <dbReference type="ARBA" id="ARBA00023002"/>
    </source>
</evidence>
<evidence type="ECO:0000313" key="6">
    <source>
        <dbReference type="Proteomes" id="UP000606935"/>
    </source>
</evidence>
<comment type="caution">
    <text evidence="5">The sequence shown here is derived from an EMBL/GenBank/DDBJ whole genome shotgun (WGS) entry which is preliminary data.</text>
</comment>
<dbReference type="EC" id="1.20.4.1" evidence="4"/>
<keyword evidence="6" id="KW-1185">Reference proteome</keyword>
<evidence type="ECO:0000313" key="5">
    <source>
        <dbReference type="EMBL" id="GGO73158.1"/>
    </source>
</evidence>
<dbReference type="PANTHER" id="PTHR30041:SF4">
    <property type="entry name" value="ARSENATE REDUCTASE"/>
    <property type="match status" value="1"/>
</dbReference>
<evidence type="ECO:0000256" key="3">
    <source>
        <dbReference type="PROSITE-ProRule" id="PRU01282"/>
    </source>
</evidence>
<dbReference type="InterPro" id="IPR036249">
    <property type="entry name" value="Thioredoxin-like_sf"/>
</dbReference>
<evidence type="ECO:0000256" key="4">
    <source>
        <dbReference type="RuleBase" id="RU362029"/>
    </source>
</evidence>
<dbReference type="Pfam" id="PF03960">
    <property type="entry name" value="ArsC"/>
    <property type="match status" value="1"/>
</dbReference>
<dbReference type="RefSeq" id="WP_188697721.1">
    <property type="nucleotide sequence ID" value="NZ_BMLS01000006.1"/>
</dbReference>
<name>A0A918DN05_9ALTE</name>
<proteinExistence type="inferred from homology"/>
<organism evidence="5 6">
    <name type="scientific">Bowmanella pacifica</name>
    <dbReference type="NCBI Taxonomy" id="502051"/>
    <lineage>
        <taxon>Bacteria</taxon>
        <taxon>Pseudomonadati</taxon>
        <taxon>Pseudomonadota</taxon>
        <taxon>Gammaproteobacteria</taxon>
        <taxon>Alteromonadales</taxon>
        <taxon>Alteromonadaceae</taxon>
        <taxon>Bowmanella</taxon>
    </lineage>
</organism>
<reference evidence="5" key="1">
    <citation type="journal article" date="2014" name="Int. J. Syst. Evol. Microbiol.">
        <title>Complete genome sequence of Corynebacterium casei LMG S-19264T (=DSM 44701T), isolated from a smear-ripened cheese.</title>
        <authorList>
            <consortium name="US DOE Joint Genome Institute (JGI-PGF)"/>
            <person name="Walter F."/>
            <person name="Albersmeier A."/>
            <person name="Kalinowski J."/>
            <person name="Ruckert C."/>
        </authorList>
    </citation>
    <scope>NUCLEOTIDE SEQUENCE</scope>
    <source>
        <strain evidence="5">CGMCC 1.7086</strain>
    </source>
</reference>
<dbReference type="Gene3D" id="3.40.30.10">
    <property type="entry name" value="Glutaredoxin"/>
    <property type="match status" value="1"/>
</dbReference>
<dbReference type="NCBIfam" id="TIGR00014">
    <property type="entry name" value="arsC"/>
    <property type="match status" value="1"/>
</dbReference>
<dbReference type="SUPFAM" id="SSF52833">
    <property type="entry name" value="Thioredoxin-like"/>
    <property type="match status" value="1"/>
</dbReference>
<evidence type="ECO:0000256" key="1">
    <source>
        <dbReference type="ARBA" id="ARBA00007198"/>
    </source>
</evidence>
<sequence>MSQIRILHNPRCSKSRQTLQLLQDKGLDVEVVEYLKTPLSTDELALLQQKLALNDIRAMMRTKEDIYKELELGAPQRSESELRAAIATHPILLERPVVITETAARIGRPPESVLELF</sequence>
<dbReference type="Proteomes" id="UP000606935">
    <property type="component" value="Unassembled WGS sequence"/>
</dbReference>
<dbReference type="PROSITE" id="PS51353">
    <property type="entry name" value="ARSC"/>
    <property type="match status" value="1"/>
</dbReference>
<dbReference type="EMBL" id="BMLS01000006">
    <property type="protein sequence ID" value="GGO73158.1"/>
    <property type="molecule type" value="Genomic_DNA"/>
</dbReference>
<dbReference type="PANTHER" id="PTHR30041">
    <property type="entry name" value="ARSENATE REDUCTASE"/>
    <property type="match status" value="1"/>
</dbReference>
<keyword evidence="2 4" id="KW-0560">Oxidoreductase</keyword>
<comment type="similarity">
    <text evidence="1 3 4">Belongs to the ArsC family.</text>
</comment>